<evidence type="ECO:0000259" key="2">
    <source>
        <dbReference type="Pfam" id="PF03372"/>
    </source>
</evidence>
<dbReference type="Proteomes" id="UP000324376">
    <property type="component" value="Unassembled WGS sequence"/>
</dbReference>
<reference evidence="3 4" key="1">
    <citation type="submission" date="2019-07" db="EMBL/GenBank/DDBJ databases">
        <title>Genomic Encyclopedia of Archaeal and Bacterial Type Strains, Phase II (KMG-II): from individual species to whole genera.</title>
        <authorList>
            <person name="Goeker M."/>
        </authorList>
    </citation>
    <scope>NUCLEOTIDE SEQUENCE [LARGE SCALE GENOMIC DNA]</scope>
    <source>
        <strain evidence="3 4">DSM 17527</strain>
    </source>
</reference>
<feature type="transmembrane region" description="Helical" evidence="1">
    <location>
        <begin position="60"/>
        <end position="78"/>
    </location>
</feature>
<gene>
    <name evidence="3" type="ORF">BD809_10920</name>
</gene>
<dbReference type="GO" id="GO:0004527">
    <property type="term" value="F:exonuclease activity"/>
    <property type="evidence" value="ECO:0007669"/>
    <property type="project" value="UniProtKB-KW"/>
</dbReference>
<keyword evidence="1" id="KW-0472">Membrane</keyword>
<dbReference type="Pfam" id="PF03372">
    <property type="entry name" value="Exo_endo_phos"/>
    <property type="match status" value="1"/>
</dbReference>
<name>A0A5S5BYL8_9FLAO</name>
<keyword evidence="1" id="KW-0812">Transmembrane</keyword>
<keyword evidence="3" id="KW-0540">Nuclease</keyword>
<feature type="transmembrane region" description="Helical" evidence="1">
    <location>
        <begin position="35"/>
        <end position="53"/>
    </location>
</feature>
<feature type="transmembrane region" description="Helical" evidence="1">
    <location>
        <begin position="7"/>
        <end position="29"/>
    </location>
</feature>
<sequence length="359" mass="41456">MKLKHFLRGFGVIAIILTIFPFVAVDVWWVRSFDFPHLQLTFLTLIAALTYFLAFDIRKIVDYVFVSVLFACFFFQAVKVYPYTAFASYEVLDTVDDSNLINIYAANVLQDNTETSKVVQDIEQFKADLVVLTETNTFWKNQLNKKLDIDYPYKIEVPLENTYGMILYSKFKLVEPQVRYLIEDTIPSIDTKIVLPSKDTIQIYAIHPAPPVPQHNPSSVDRDAEMMKTARLARNSKYPVIVLGDFNDVAWSETTKLFQRVSGLLDMRKGRGLFNTYNANSYIMRWPLDHIFTDVAFRAKKVAMGNHIGSDHFPFFTTISFEPAIAKEQKLPPATKEELKQAFTEILKEEEQTQEELHD</sequence>
<keyword evidence="1" id="KW-1133">Transmembrane helix</keyword>
<keyword evidence="3" id="KW-0269">Exonuclease</keyword>
<keyword evidence="3" id="KW-0378">Hydrolase</keyword>
<organism evidence="3 4">
    <name type="scientific">Aquimarina intermedia</name>
    <dbReference type="NCBI Taxonomy" id="350814"/>
    <lineage>
        <taxon>Bacteria</taxon>
        <taxon>Pseudomonadati</taxon>
        <taxon>Bacteroidota</taxon>
        <taxon>Flavobacteriia</taxon>
        <taxon>Flavobacteriales</taxon>
        <taxon>Flavobacteriaceae</taxon>
        <taxon>Aquimarina</taxon>
    </lineage>
</organism>
<dbReference type="EMBL" id="VNHU01000009">
    <property type="protein sequence ID" value="TYP71438.1"/>
    <property type="molecule type" value="Genomic_DNA"/>
</dbReference>
<dbReference type="InterPro" id="IPR036691">
    <property type="entry name" value="Endo/exonu/phosph_ase_sf"/>
</dbReference>
<evidence type="ECO:0000256" key="1">
    <source>
        <dbReference type="SAM" id="Phobius"/>
    </source>
</evidence>
<comment type="caution">
    <text evidence="3">The sequence shown here is derived from an EMBL/GenBank/DDBJ whole genome shotgun (WGS) entry which is preliminary data.</text>
</comment>
<dbReference type="GO" id="GO:0004519">
    <property type="term" value="F:endonuclease activity"/>
    <property type="evidence" value="ECO:0007669"/>
    <property type="project" value="UniProtKB-KW"/>
</dbReference>
<accession>A0A5S5BYL8</accession>
<feature type="domain" description="Endonuclease/exonuclease/phosphatase" evidence="2">
    <location>
        <begin position="105"/>
        <end position="312"/>
    </location>
</feature>
<protein>
    <submittedName>
        <fullName evidence="3">Endonuclease/exonuclease/phosphatase (EEP) superfamily protein YafD</fullName>
    </submittedName>
</protein>
<dbReference type="RefSeq" id="WP_148783334.1">
    <property type="nucleotide sequence ID" value="NZ_VNHU01000009.1"/>
</dbReference>
<dbReference type="SUPFAM" id="SSF56219">
    <property type="entry name" value="DNase I-like"/>
    <property type="match status" value="1"/>
</dbReference>
<dbReference type="OrthoDB" id="9796594at2"/>
<proteinExistence type="predicted"/>
<evidence type="ECO:0000313" key="4">
    <source>
        <dbReference type="Proteomes" id="UP000324376"/>
    </source>
</evidence>
<keyword evidence="4" id="KW-1185">Reference proteome</keyword>
<evidence type="ECO:0000313" key="3">
    <source>
        <dbReference type="EMBL" id="TYP71438.1"/>
    </source>
</evidence>
<dbReference type="Gene3D" id="3.60.10.10">
    <property type="entry name" value="Endonuclease/exonuclease/phosphatase"/>
    <property type="match status" value="1"/>
</dbReference>
<dbReference type="AlphaFoldDB" id="A0A5S5BYL8"/>
<keyword evidence="3" id="KW-0255">Endonuclease</keyword>
<dbReference type="InterPro" id="IPR005135">
    <property type="entry name" value="Endo/exonuclease/phosphatase"/>
</dbReference>